<dbReference type="GO" id="GO:0008270">
    <property type="term" value="F:zinc ion binding"/>
    <property type="evidence" value="ECO:0007669"/>
    <property type="project" value="TreeGrafter"/>
</dbReference>
<dbReference type="EMBL" id="LK052909">
    <property type="protein sequence ID" value="CDR46626.1"/>
    <property type="molecule type" value="Genomic_DNA"/>
</dbReference>
<evidence type="ECO:0000313" key="4">
    <source>
        <dbReference type="EMBL" id="CDR46626.1"/>
    </source>
</evidence>
<dbReference type="PANTHER" id="PTHR12857:SF0">
    <property type="entry name" value="CXXC MOTIF CONTAINING ZINC BINDING PROTEIN"/>
    <property type="match status" value="1"/>
</dbReference>
<dbReference type="PhylomeDB" id="A0A061BFG6"/>
<proteinExistence type="inferred from homology"/>
<comment type="similarity">
    <text evidence="1">Belongs to the UPF0587 family.</text>
</comment>
<sequence>MVFHLNLKANLQGLTDLAPVDTDDSPFEYTFLIQCTSCREQHDKDITINRLEQHDLPGSRGEANFVFKCKSCGHHANASITRTSKNYTFEDSEEGKKVAILDVECRGMELVKFIPQGDFQCKGAESSTKFEEIDLTEGEFYDYDDNKGEEVSITEVEWEIARS</sequence>
<reference evidence="4" key="1">
    <citation type="journal article" date="2014" name="Genome Announc.">
        <title>Genome sequence of the yeast Cyberlindnera fabianii (Hansenula fabianii).</title>
        <authorList>
            <person name="Freel K.C."/>
            <person name="Sarilar V."/>
            <person name="Neuveglise C."/>
            <person name="Devillers H."/>
            <person name="Friedrich A."/>
            <person name="Schacherer J."/>
        </authorList>
    </citation>
    <scope>NUCLEOTIDE SEQUENCE</scope>
    <source>
        <strain evidence="4">YJS4271</strain>
    </source>
</reference>
<dbReference type="VEuPathDB" id="FungiDB:BON22_2793"/>
<evidence type="ECO:0000256" key="3">
    <source>
        <dbReference type="ARBA" id="ARBA00022833"/>
    </source>
</evidence>
<gene>
    <name evidence="4" type="ORF">CYFA0S_24e01442g</name>
</gene>
<dbReference type="OrthoDB" id="10248838at2759"/>
<evidence type="ECO:0000256" key="1">
    <source>
        <dbReference type="ARBA" id="ARBA00007818"/>
    </source>
</evidence>
<dbReference type="InterPro" id="IPR008584">
    <property type="entry name" value="CXXC_Zn-binding_euk"/>
</dbReference>
<dbReference type="PANTHER" id="PTHR12857">
    <property type="entry name" value="CXXC MOTIF CONTAINING ZINC BINDING PROTEIN"/>
    <property type="match status" value="1"/>
</dbReference>
<keyword evidence="3" id="KW-0862">Zinc</keyword>
<dbReference type="AlphaFoldDB" id="A0A061BFG6"/>
<dbReference type="SUPFAM" id="SSF141678">
    <property type="entry name" value="MAL13P1.257-like"/>
    <property type="match status" value="1"/>
</dbReference>
<keyword evidence="2" id="KW-0479">Metal-binding</keyword>
<name>A0A061BFG6_CYBFA</name>
<accession>A0A061BFG6</accession>
<organism evidence="4">
    <name type="scientific">Cyberlindnera fabianii</name>
    <name type="common">Yeast</name>
    <name type="synonym">Hansenula fabianii</name>
    <dbReference type="NCBI Taxonomy" id="36022"/>
    <lineage>
        <taxon>Eukaryota</taxon>
        <taxon>Fungi</taxon>
        <taxon>Dikarya</taxon>
        <taxon>Ascomycota</taxon>
        <taxon>Saccharomycotina</taxon>
        <taxon>Saccharomycetes</taxon>
        <taxon>Phaffomycetales</taxon>
        <taxon>Phaffomycetaceae</taxon>
        <taxon>Cyberlindnera</taxon>
    </lineage>
</organism>
<evidence type="ECO:0000256" key="2">
    <source>
        <dbReference type="ARBA" id="ARBA00022723"/>
    </source>
</evidence>
<protein>
    <submittedName>
        <fullName evidence="4">CYFA0S24e01442g1_1</fullName>
    </submittedName>
</protein>
<dbReference type="Pfam" id="PF05907">
    <property type="entry name" value="CXXC_Zn-b_euk"/>
    <property type="match status" value="1"/>
</dbReference>